<dbReference type="InterPro" id="IPR050624">
    <property type="entry name" value="HTH-type_Tx_Regulator"/>
</dbReference>
<dbReference type="AlphaFoldDB" id="A0A9X2B0T2"/>
<dbReference type="Proteomes" id="UP001139347">
    <property type="component" value="Unassembled WGS sequence"/>
</dbReference>
<feature type="DNA-binding region" description="H-T-H motif" evidence="2">
    <location>
        <begin position="32"/>
        <end position="51"/>
    </location>
</feature>
<evidence type="ECO:0000259" key="3">
    <source>
        <dbReference type="PROSITE" id="PS50977"/>
    </source>
</evidence>
<reference evidence="4" key="1">
    <citation type="submission" date="2022-04" db="EMBL/GenBank/DDBJ databases">
        <title>Paenibacillus mangrovi sp. nov., a novel endophytic bacterium isolated from bark of Kandelia candel.</title>
        <authorList>
            <person name="Tuo L."/>
        </authorList>
    </citation>
    <scope>NUCLEOTIDE SEQUENCE</scope>
    <source>
        <strain evidence="4">KQZ6P-2</strain>
    </source>
</reference>
<dbReference type="InterPro" id="IPR001647">
    <property type="entry name" value="HTH_TetR"/>
</dbReference>
<keyword evidence="5" id="KW-1185">Reference proteome</keyword>
<dbReference type="PANTHER" id="PTHR43479:SF21">
    <property type="entry name" value="TRANSCRIPTIONAL REGULATOR, TETR FAMILY"/>
    <property type="match status" value="1"/>
</dbReference>
<organism evidence="4 5">
    <name type="scientific">Paenibacillus mangrovi</name>
    <dbReference type="NCBI Taxonomy" id="2931978"/>
    <lineage>
        <taxon>Bacteria</taxon>
        <taxon>Bacillati</taxon>
        <taxon>Bacillota</taxon>
        <taxon>Bacilli</taxon>
        <taxon>Bacillales</taxon>
        <taxon>Paenibacillaceae</taxon>
        <taxon>Paenibacillus</taxon>
    </lineage>
</organism>
<dbReference type="Pfam" id="PF00440">
    <property type="entry name" value="TetR_N"/>
    <property type="match status" value="1"/>
</dbReference>
<dbReference type="PANTHER" id="PTHR43479">
    <property type="entry name" value="ACREF/ENVCD OPERON REPRESSOR-RELATED"/>
    <property type="match status" value="1"/>
</dbReference>
<dbReference type="Gene3D" id="1.10.357.10">
    <property type="entry name" value="Tetracycline Repressor, domain 2"/>
    <property type="match status" value="1"/>
</dbReference>
<evidence type="ECO:0000313" key="5">
    <source>
        <dbReference type="Proteomes" id="UP001139347"/>
    </source>
</evidence>
<dbReference type="GO" id="GO:0003677">
    <property type="term" value="F:DNA binding"/>
    <property type="evidence" value="ECO:0007669"/>
    <property type="project" value="UniProtKB-UniRule"/>
</dbReference>
<dbReference type="InterPro" id="IPR023772">
    <property type="entry name" value="DNA-bd_HTH_TetR-type_CS"/>
</dbReference>
<dbReference type="EMBL" id="JALIRP010000001">
    <property type="protein sequence ID" value="MCJ8010814.1"/>
    <property type="molecule type" value="Genomic_DNA"/>
</dbReference>
<proteinExistence type="predicted"/>
<dbReference type="PRINTS" id="PR00455">
    <property type="entry name" value="HTHTETR"/>
</dbReference>
<keyword evidence="1 2" id="KW-0238">DNA-binding</keyword>
<accession>A0A9X2B0T2</accession>
<sequence length="198" mass="23612">MNGFERRKQNKIEQIYSSSFELFSKYGFQKISVNEIAQNAMVSPATIYNYFGTKEQLYTDMLMNWMDKQLEQYEKILDSACSFPEKTQEIMLQEVKTLQILSDNFHKSPLSEVSGLMQRLDSYTEQKVMQFFIKFVAIGKQEGYIHRDQTEEVIMLYFTMFKNELGRYWEASNQERITRNMDQLMELFFYGLVGEKQK</sequence>
<evidence type="ECO:0000256" key="1">
    <source>
        <dbReference type="ARBA" id="ARBA00023125"/>
    </source>
</evidence>
<dbReference type="SUPFAM" id="SSF46689">
    <property type="entry name" value="Homeodomain-like"/>
    <property type="match status" value="1"/>
</dbReference>
<comment type="caution">
    <text evidence="4">The sequence shown here is derived from an EMBL/GenBank/DDBJ whole genome shotgun (WGS) entry which is preliminary data.</text>
</comment>
<dbReference type="PROSITE" id="PS01081">
    <property type="entry name" value="HTH_TETR_1"/>
    <property type="match status" value="1"/>
</dbReference>
<evidence type="ECO:0000313" key="4">
    <source>
        <dbReference type="EMBL" id="MCJ8010814.1"/>
    </source>
</evidence>
<dbReference type="InterPro" id="IPR009057">
    <property type="entry name" value="Homeodomain-like_sf"/>
</dbReference>
<dbReference type="RefSeq" id="WP_244720012.1">
    <property type="nucleotide sequence ID" value="NZ_JALIRP010000001.1"/>
</dbReference>
<evidence type="ECO:0000256" key="2">
    <source>
        <dbReference type="PROSITE-ProRule" id="PRU00335"/>
    </source>
</evidence>
<feature type="domain" description="HTH tetR-type" evidence="3">
    <location>
        <begin position="9"/>
        <end position="69"/>
    </location>
</feature>
<protein>
    <submittedName>
        <fullName evidence="4">TetR/AcrR family transcriptional regulator</fullName>
    </submittedName>
</protein>
<name>A0A9X2B0T2_9BACL</name>
<dbReference type="PROSITE" id="PS50977">
    <property type="entry name" value="HTH_TETR_2"/>
    <property type="match status" value="1"/>
</dbReference>
<gene>
    <name evidence="4" type="ORF">MUG84_03525</name>
</gene>